<accession>G7YCH8</accession>
<reference evidence="1" key="1">
    <citation type="journal article" date="2011" name="Genome Biol.">
        <title>The draft genome of the carcinogenic human liver fluke Clonorchis sinensis.</title>
        <authorList>
            <person name="Wang X."/>
            <person name="Chen W."/>
            <person name="Huang Y."/>
            <person name="Sun J."/>
            <person name="Men J."/>
            <person name="Liu H."/>
            <person name="Luo F."/>
            <person name="Guo L."/>
            <person name="Lv X."/>
            <person name="Deng C."/>
            <person name="Zhou C."/>
            <person name="Fan Y."/>
            <person name="Li X."/>
            <person name="Huang L."/>
            <person name="Hu Y."/>
            <person name="Liang C."/>
            <person name="Hu X."/>
            <person name="Xu J."/>
            <person name="Yu X."/>
        </authorList>
    </citation>
    <scope>NUCLEOTIDE SEQUENCE [LARGE SCALE GENOMIC DNA]</scope>
    <source>
        <strain evidence="1">Henan</strain>
    </source>
</reference>
<sequence length="290" mass="33514">MGIGRPVMYVFVESEQFAPMRRLFGLFKEMMGDQYPVRTFVMDKLAAQMRAARVVFGCDVMLCYFHIRKAIRKHTMPYSRFLLVVLHTHRFRQDLQLQRRTDPRFVSYLTARWLYVTRKWAVHAQSGIVHFGTVTNSGLENAKGLPNDRVHHAAHWSMAYKRHFGPRPPRLPYDSVGTNKDCTSQSNHFNHDARNGAVQKPKYVSAMMSRHYHTQLDEAPANIPLLLLTVPSRPFSPLPVSTNKFMLYPDRNITFMRDCSSKYIYAFSSSAKMKAMSAYSRSTGFSSEDI</sequence>
<dbReference type="PANTHER" id="PTHR31569">
    <property type="entry name" value="SWIM-TYPE DOMAIN-CONTAINING PROTEIN"/>
    <property type="match status" value="1"/>
</dbReference>
<keyword evidence="2" id="KW-1185">Reference proteome</keyword>
<dbReference type="AlphaFoldDB" id="G7YCH8"/>
<gene>
    <name evidence="1" type="ORF">CLF_104877</name>
</gene>
<protein>
    <recommendedName>
        <fullName evidence="3">MULE transposase domain-containing protein</fullName>
    </recommendedName>
</protein>
<dbReference type="Proteomes" id="UP000008909">
    <property type="component" value="Unassembled WGS sequence"/>
</dbReference>
<organism evidence="1 2">
    <name type="scientific">Clonorchis sinensis</name>
    <name type="common">Chinese liver fluke</name>
    <dbReference type="NCBI Taxonomy" id="79923"/>
    <lineage>
        <taxon>Eukaryota</taxon>
        <taxon>Metazoa</taxon>
        <taxon>Spiralia</taxon>
        <taxon>Lophotrochozoa</taxon>
        <taxon>Platyhelminthes</taxon>
        <taxon>Trematoda</taxon>
        <taxon>Digenea</taxon>
        <taxon>Opisthorchiida</taxon>
        <taxon>Opisthorchiata</taxon>
        <taxon>Opisthorchiidae</taxon>
        <taxon>Clonorchis</taxon>
    </lineage>
</organism>
<evidence type="ECO:0000313" key="1">
    <source>
        <dbReference type="EMBL" id="GAA50662.1"/>
    </source>
</evidence>
<dbReference type="EMBL" id="DF143066">
    <property type="protein sequence ID" value="GAA50662.1"/>
    <property type="molecule type" value="Genomic_DNA"/>
</dbReference>
<proteinExistence type="predicted"/>
<dbReference type="InterPro" id="IPR052579">
    <property type="entry name" value="Zinc_finger_SWIM"/>
</dbReference>
<reference key="2">
    <citation type="submission" date="2011-10" db="EMBL/GenBank/DDBJ databases">
        <title>The genome and transcriptome sequence of Clonorchis sinensis provide insights into the carcinogenic liver fluke.</title>
        <authorList>
            <person name="Wang X."/>
            <person name="Huang Y."/>
            <person name="Chen W."/>
            <person name="Liu H."/>
            <person name="Guo L."/>
            <person name="Chen Y."/>
            <person name="Luo F."/>
            <person name="Zhou W."/>
            <person name="Sun J."/>
            <person name="Mao Q."/>
            <person name="Liang P."/>
            <person name="Zhou C."/>
            <person name="Tian Y."/>
            <person name="Men J."/>
            <person name="Lv X."/>
            <person name="Huang L."/>
            <person name="Zhou J."/>
            <person name="Hu Y."/>
            <person name="Li R."/>
            <person name="Zhang F."/>
            <person name="Lei H."/>
            <person name="Li X."/>
            <person name="Hu X."/>
            <person name="Liang C."/>
            <person name="Xu J."/>
            <person name="Wu Z."/>
            <person name="Yu X."/>
        </authorList>
    </citation>
    <scope>NUCLEOTIDE SEQUENCE</scope>
    <source>
        <strain>Henan</strain>
    </source>
</reference>
<evidence type="ECO:0000313" key="2">
    <source>
        <dbReference type="Proteomes" id="UP000008909"/>
    </source>
</evidence>
<evidence type="ECO:0008006" key="3">
    <source>
        <dbReference type="Google" id="ProtNLM"/>
    </source>
</evidence>
<name>G7YCH8_CLOSI</name>
<dbReference type="PANTHER" id="PTHR31569:SF4">
    <property type="entry name" value="SWIM-TYPE DOMAIN-CONTAINING PROTEIN"/>
    <property type="match status" value="1"/>
</dbReference>